<feature type="domain" description="RNase H type-1" evidence="1">
    <location>
        <begin position="9"/>
        <end position="115"/>
    </location>
</feature>
<reference evidence="2" key="1">
    <citation type="submission" date="2020-06" db="EMBL/GenBank/DDBJ databases">
        <title>The complete mitochondrial genome sequence of wild service tree (Sorbus torminalis L. (Crantz.)).</title>
        <authorList>
            <person name="Ulaszewski B."/>
            <person name="Jankowska-Wroblewska S."/>
            <person name="Meger J."/>
            <person name="Burczyk J."/>
        </authorList>
    </citation>
    <scope>NUCLEOTIDE SEQUENCE</scope>
</reference>
<proteinExistence type="predicted"/>
<evidence type="ECO:0000259" key="1">
    <source>
        <dbReference type="Pfam" id="PF13456"/>
    </source>
</evidence>
<accession>A0A7H0DIQ4</accession>
<dbReference type="GO" id="GO:0003676">
    <property type="term" value="F:nucleic acid binding"/>
    <property type="evidence" value="ECO:0007669"/>
    <property type="project" value="InterPro"/>
</dbReference>
<name>A0A7H0DIQ4_9ROSA</name>
<dbReference type="AlphaFoldDB" id="A0A7H0DIQ4"/>
<dbReference type="Gene3D" id="3.30.420.10">
    <property type="entry name" value="Ribonuclease H-like superfamily/Ribonuclease H"/>
    <property type="match status" value="1"/>
</dbReference>
<dbReference type="InterPro" id="IPR012337">
    <property type="entry name" value="RNaseH-like_sf"/>
</dbReference>
<geneLocation type="mitochondrion" evidence="2"/>
<organism evidence="2">
    <name type="scientific">Torminalis glaberrima</name>
    <dbReference type="NCBI Taxonomy" id="2914000"/>
    <lineage>
        <taxon>Eukaryota</taxon>
        <taxon>Viridiplantae</taxon>
        <taxon>Streptophyta</taxon>
        <taxon>Embryophyta</taxon>
        <taxon>Tracheophyta</taxon>
        <taxon>Spermatophyta</taxon>
        <taxon>Magnoliopsida</taxon>
        <taxon>eudicotyledons</taxon>
        <taxon>Gunneridae</taxon>
        <taxon>Pentapetalae</taxon>
        <taxon>rosids</taxon>
        <taxon>fabids</taxon>
        <taxon>Rosales</taxon>
        <taxon>Rosaceae</taxon>
        <taxon>Amygdaloideae</taxon>
        <taxon>Maleae</taxon>
        <taxon>Torminalis</taxon>
    </lineage>
</organism>
<sequence length="153" mass="16953">MKGPSGSIGAGGLLRDNNGNWISGFTANLGKGKIIAAELLGLFFGLRLAWMRGFRSVEVEVDSATVVTLVNQQDNSLHPLHTLIRGCQAYLKMDWHCKLSHIYREKNFSADYLASIGLTYDLGYFESQSPPPGCIPFLFEDSLGYARPREVIR</sequence>
<dbReference type="GO" id="GO:0004523">
    <property type="term" value="F:RNA-DNA hybrid ribonuclease activity"/>
    <property type="evidence" value="ECO:0007669"/>
    <property type="project" value="InterPro"/>
</dbReference>
<protein>
    <submittedName>
        <fullName evidence="2">Rnase H</fullName>
    </submittedName>
</protein>
<dbReference type="InterPro" id="IPR002156">
    <property type="entry name" value="RNaseH_domain"/>
</dbReference>
<dbReference type="InterPro" id="IPR044730">
    <property type="entry name" value="RNase_H-like_dom_plant"/>
</dbReference>
<keyword evidence="2" id="KW-0496">Mitochondrion</keyword>
<dbReference type="EMBL" id="MT610102">
    <property type="protein sequence ID" value="QNP09214.1"/>
    <property type="molecule type" value="Genomic_DNA"/>
</dbReference>
<dbReference type="InterPro" id="IPR036397">
    <property type="entry name" value="RNaseH_sf"/>
</dbReference>
<dbReference type="PANTHER" id="PTHR47723">
    <property type="entry name" value="OS05G0353850 PROTEIN"/>
    <property type="match status" value="1"/>
</dbReference>
<gene>
    <name evidence="2" type="primary">rnaseH</name>
</gene>
<dbReference type="CDD" id="cd06222">
    <property type="entry name" value="RNase_H_like"/>
    <property type="match status" value="1"/>
</dbReference>
<dbReference type="InterPro" id="IPR053151">
    <property type="entry name" value="RNase_H-like"/>
</dbReference>
<dbReference type="SUPFAM" id="SSF53098">
    <property type="entry name" value="Ribonuclease H-like"/>
    <property type="match status" value="1"/>
</dbReference>
<evidence type="ECO:0000313" key="2">
    <source>
        <dbReference type="EMBL" id="QNP09214.1"/>
    </source>
</evidence>
<dbReference type="Pfam" id="PF13456">
    <property type="entry name" value="RVT_3"/>
    <property type="match status" value="1"/>
</dbReference>
<dbReference type="PANTHER" id="PTHR47723:SF19">
    <property type="entry name" value="POLYNUCLEOTIDYL TRANSFERASE, RIBONUCLEASE H-LIKE SUPERFAMILY PROTEIN"/>
    <property type="match status" value="1"/>
</dbReference>